<sequence>MPSCSGLSNRTMPTQVSGTYYYTAQPGIYSSISWSGWGSTKRLTFAPGIYCVDGAVSFSGGNSDHNVVMDGVVFYLRNSGSFGFGGNYKLFSLNNSSIFLNNGSFNLGSGIPISANNFMTYIKQGNFSVSGAATGLVNAPGCNTSACGVGPAIPGVLVYMAATNTGTVTLEGSGTLSMTGTVYAPNNAVYVSGAAAANTMNVQIIGRMVSVTGSGVINMDQDIATLYSQGSTTIQMFK</sequence>
<organism evidence="1">
    <name type="scientific">bioreactor metagenome</name>
    <dbReference type="NCBI Taxonomy" id="1076179"/>
    <lineage>
        <taxon>unclassified sequences</taxon>
        <taxon>metagenomes</taxon>
        <taxon>ecological metagenomes</taxon>
    </lineage>
</organism>
<dbReference type="EMBL" id="VSSQ01054104">
    <property type="protein sequence ID" value="MPN08088.1"/>
    <property type="molecule type" value="Genomic_DNA"/>
</dbReference>
<accession>A0A645F191</accession>
<gene>
    <name evidence="1" type="ORF">SDC9_155365</name>
</gene>
<reference evidence="1" key="1">
    <citation type="submission" date="2019-08" db="EMBL/GenBank/DDBJ databases">
        <authorList>
            <person name="Kucharzyk K."/>
            <person name="Murdoch R.W."/>
            <person name="Higgins S."/>
            <person name="Loffler F."/>
        </authorList>
    </citation>
    <scope>NUCLEOTIDE SEQUENCE</scope>
</reference>
<evidence type="ECO:0000313" key="1">
    <source>
        <dbReference type="EMBL" id="MPN08088.1"/>
    </source>
</evidence>
<comment type="caution">
    <text evidence="1">The sequence shown here is derived from an EMBL/GenBank/DDBJ whole genome shotgun (WGS) entry which is preliminary data.</text>
</comment>
<name>A0A645F191_9ZZZZ</name>
<protein>
    <submittedName>
        <fullName evidence="1">Uncharacterized protein</fullName>
    </submittedName>
</protein>
<dbReference type="AlphaFoldDB" id="A0A645F191"/>
<proteinExistence type="predicted"/>